<dbReference type="EMBL" id="KZ679006">
    <property type="protein sequence ID" value="PSS27535.1"/>
    <property type="molecule type" value="Genomic_DNA"/>
</dbReference>
<dbReference type="AlphaFoldDB" id="A0A2T3BDS0"/>
<evidence type="ECO:0000256" key="2">
    <source>
        <dbReference type="SAM" id="Phobius"/>
    </source>
</evidence>
<dbReference type="RefSeq" id="XP_024725060.1">
    <property type="nucleotide sequence ID" value="XM_024866126.1"/>
</dbReference>
<dbReference type="OrthoDB" id="3560771at2759"/>
<organism evidence="3 4">
    <name type="scientific">Amorphotheca resinae ATCC 22711</name>
    <dbReference type="NCBI Taxonomy" id="857342"/>
    <lineage>
        <taxon>Eukaryota</taxon>
        <taxon>Fungi</taxon>
        <taxon>Dikarya</taxon>
        <taxon>Ascomycota</taxon>
        <taxon>Pezizomycotina</taxon>
        <taxon>Leotiomycetes</taxon>
        <taxon>Helotiales</taxon>
        <taxon>Amorphothecaceae</taxon>
        <taxon>Amorphotheca</taxon>
    </lineage>
</organism>
<gene>
    <name evidence="3" type="ORF">M430DRAFT_32233</name>
</gene>
<sequence length="180" mass="19635">MESSSFPATNNEASPPSPEDPPSSSSSWTHLGFSRHHAIIACAVLFSVLVLLFVLWYYHHRRRRARLQHQRLHDPPAAVPLHPLHYTSSSSLEGNPLMATAPQPGDAPPRYEEVVPAQHHRLAGGMPDEEEGMVADGKMPLSEIPFEDVRLDGERAGGQASRVVGQPQRGAGDTMGHTNS</sequence>
<name>A0A2T3BDS0_AMORE</name>
<evidence type="ECO:0000313" key="3">
    <source>
        <dbReference type="EMBL" id="PSS27535.1"/>
    </source>
</evidence>
<dbReference type="InParanoid" id="A0A2T3BDS0"/>
<keyword evidence="4" id="KW-1185">Reference proteome</keyword>
<feature type="transmembrane region" description="Helical" evidence="2">
    <location>
        <begin position="38"/>
        <end position="58"/>
    </location>
</feature>
<keyword evidence="2" id="KW-0812">Transmembrane</keyword>
<feature type="compositionally biased region" description="Polar residues" evidence="1">
    <location>
        <begin position="1"/>
        <end position="13"/>
    </location>
</feature>
<dbReference type="Proteomes" id="UP000241818">
    <property type="component" value="Unassembled WGS sequence"/>
</dbReference>
<accession>A0A2T3BDS0</accession>
<evidence type="ECO:0000256" key="1">
    <source>
        <dbReference type="SAM" id="MobiDB-lite"/>
    </source>
</evidence>
<protein>
    <submittedName>
        <fullName evidence="3">Uncharacterized protein</fullName>
    </submittedName>
</protein>
<dbReference type="GeneID" id="36574207"/>
<feature type="region of interest" description="Disordered" evidence="1">
    <location>
        <begin position="152"/>
        <end position="180"/>
    </location>
</feature>
<evidence type="ECO:0000313" key="4">
    <source>
        <dbReference type="Proteomes" id="UP000241818"/>
    </source>
</evidence>
<proteinExistence type="predicted"/>
<feature type="region of interest" description="Disordered" evidence="1">
    <location>
        <begin position="1"/>
        <end position="28"/>
    </location>
</feature>
<reference evidence="3 4" key="1">
    <citation type="journal article" date="2018" name="New Phytol.">
        <title>Comparative genomics and transcriptomics depict ericoid mycorrhizal fungi as versatile saprotrophs and plant mutualists.</title>
        <authorList>
            <person name="Martino E."/>
            <person name="Morin E."/>
            <person name="Grelet G.A."/>
            <person name="Kuo A."/>
            <person name="Kohler A."/>
            <person name="Daghino S."/>
            <person name="Barry K.W."/>
            <person name="Cichocki N."/>
            <person name="Clum A."/>
            <person name="Dockter R.B."/>
            <person name="Hainaut M."/>
            <person name="Kuo R.C."/>
            <person name="LaButti K."/>
            <person name="Lindahl B.D."/>
            <person name="Lindquist E.A."/>
            <person name="Lipzen A."/>
            <person name="Khouja H.R."/>
            <person name="Magnuson J."/>
            <person name="Murat C."/>
            <person name="Ohm R.A."/>
            <person name="Singer S.W."/>
            <person name="Spatafora J.W."/>
            <person name="Wang M."/>
            <person name="Veneault-Fourrey C."/>
            <person name="Henrissat B."/>
            <person name="Grigoriev I.V."/>
            <person name="Martin F.M."/>
            <person name="Perotto S."/>
        </authorList>
    </citation>
    <scope>NUCLEOTIDE SEQUENCE [LARGE SCALE GENOMIC DNA]</scope>
    <source>
        <strain evidence="3 4">ATCC 22711</strain>
    </source>
</reference>
<keyword evidence="2" id="KW-0472">Membrane</keyword>
<keyword evidence="2" id="KW-1133">Transmembrane helix</keyword>